<protein>
    <submittedName>
        <fullName evidence="2">Uncharacterized protein</fullName>
    </submittedName>
</protein>
<organism evidence="2 3">
    <name type="scientific">Pseudocercospora eumusae</name>
    <dbReference type="NCBI Taxonomy" id="321146"/>
    <lineage>
        <taxon>Eukaryota</taxon>
        <taxon>Fungi</taxon>
        <taxon>Dikarya</taxon>
        <taxon>Ascomycota</taxon>
        <taxon>Pezizomycotina</taxon>
        <taxon>Dothideomycetes</taxon>
        <taxon>Dothideomycetidae</taxon>
        <taxon>Mycosphaerellales</taxon>
        <taxon>Mycosphaerellaceae</taxon>
        <taxon>Pseudocercospora</taxon>
    </lineage>
</organism>
<dbReference type="Proteomes" id="UP000070133">
    <property type="component" value="Unassembled WGS sequence"/>
</dbReference>
<comment type="caution">
    <text evidence="2">The sequence shown here is derived from an EMBL/GenBank/DDBJ whole genome shotgun (WGS) entry which is preliminary data.</text>
</comment>
<evidence type="ECO:0000313" key="3">
    <source>
        <dbReference type="Proteomes" id="UP000070133"/>
    </source>
</evidence>
<accession>A0A139GW70</accession>
<evidence type="ECO:0000313" key="2">
    <source>
        <dbReference type="EMBL" id="KXS94455.1"/>
    </source>
</evidence>
<dbReference type="EMBL" id="LFZN01000289">
    <property type="protein sequence ID" value="KXS94455.1"/>
    <property type="molecule type" value="Genomic_DNA"/>
</dbReference>
<reference evidence="2 3" key="1">
    <citation type="submission" date="2015-07" db="EMBL/GenBank/DDBJ databases">
        <title>Comparative genomics of the Sigatoka disease complex on banana suggests a link between parallel evolutionary changes in Pseudocercospora fijiensis and Pseudocercospora eumusae and increased virulence on the banana host.</title>
        <authorList>
            <person name="Chang T.-C."/>
            <person name="Salvucci A."/>
            <person name="Crous P.W."/>
            <person name="Stergiopoulos I."/>
        </authorList>
    </citation>
    <scope>NUCLEOTIDE SEQUENCE [LARGE SCALE GENOMIC DNA]</scope>
    <source>
        <strain evidence="2 3">CBS 114824</strain>
    </source>
</reference>
<name>A0A139GW70_9PEZI</name>
<keyword evidence="3" id="KW-1185">Reference proteome</keyword>
<evidence type="ECO:0000256" key="1">
    <source>
        <dbReference type="SAM" id="MobiDB-lite"/>
    </source>
</evidence>
<feature type="compositionally biased region" description="Basic and acidic residues" evidence="1">
    <location>
        <begin position="71"/>
        <end position="101"/>
    </location>
</feature>
<dbReference type="AlphaFoldDB" id="A0A139GW70"/>
<sequence length="224" mass="26070">MFGVHGVQYAKKEAEVVSLLLKGRLRLRLAYTEYGFFDRWLPRDSRHSFDILFLWQLLLPSPQVRSRHSHQQHDIDDRTASSQHTEHANPRRPLKRIEKRNLHNLPPRRVNTDQQLTHHAHLSQHTMTQHTMTSPPTKAEDRTAATEADFVERIRSLNHALNQLRQVYSNDSLLSEAIAHTEAALESQCSSFRNWMRTSHEFQRRQGQQAEAYTAWLDGLRGGG</sequence>
<gene>
    <name evidence="2" type="ORF">AC578_5291</name>
</gene>
<proteinExistence type="predicted"/>
<feature type="region of interest" description="Disordered" evidence="1">
    <location>
        <begin position="66"/>
        <end position="108"/>
    </location>
</feature>